<accession>A0A8C9YIW0</accession>
<evidence type="ECO:0000313" key="6">
    <source>
        <dbReference type="Ensembl" id="ENSSLUP00000023290.1"/>
    </source>
</evidence>
<evidence type="ECO:0000256" key="5">
    <source>
        <dbReference type="SAM" id="SignalP"/>
    </source>
</evidence>
<protein>
    <submittedName>
        <fullName evidence="6">Extracellular matrix protein 1b</fullName>
    </submittedName>
</protein>
<evidence type="ECO:0000256" key="4">
    <source>
        <dbReference type="SAM" id="MobiDB-lite"/>
    </source>
</evidence>
<comment type="subcellular location">
    <subcellularLocation>
        <location evidence="1">Secreted</location>
    </subcellularLocation>
</comment>
<feature type="region of interest" description="Disordered" evidence="4">
    <location>
        <begin position="61"/>
        <end position="89"/>
    </location>
</feature>
<dbReference type="InterPro" id="IPR008605">
    <property type="entry name" value="ECM1"/>
</dbReference>
<dbReference type="RefSeq" id="XP_031155126.1">
    <property type="nucleotide sequence ID" value="XM_031299266.2"/>
</dbReference>
<evidence type="ECO:0000256" key="1">
    <source>
        <dbReference type="ARBA" id="ARBA00004613"/>
    </source>
</evidence>
<keyword evidence="2" id="KW-0964">Secreted</keyword>
<name>A0A8C9YIW0_SANLU</name>
<evidence type="ECO:0000313" key="7">
    <source>
        <dbReference type="Proteomes" id="UP000694568"/>
    </source>
</evidence>
<dbReference type="PANTHER" id="PTHR16776:SF3">
    <property type="entry name" value="EXTRACELLULAR MATRIX PROTEIN 1"/>
    <property type="match status" value="1"/>
</dbReference>
<dbReference type="Gene3D" id="1.10.246.10">
    <property type="match status" value="2"/>
</dbReference>
<proteinExistence type="predicted"/>
<keyword evidence="7" id="KW-1185">Reference proteome</keyword>
<keyword evidence="3" id="KW-0677">Repeat</keyword>
<dbReference type="GeneID" id="116049526"/>
<dbReference type="Proteomes" id="UP000694568">
    <property type="component" value="Unplaced"/>
</dbReference>
<reference evidence="6" key="1">
    <citation type="submission" date="2025-08" db="UniProtKB">
        <authorList>
            <consortium name="Ensembl"/>
        </authorList>
    </citation>
    <scope>IDENTIFICATION</scope>
</reference>
<evidence type="ECO:0000256" key="3">
    <source>
        <dbReference type="ARBA" id="ARBA00022737"/>
    </source>
</evidence>
<dbReference type="Ensembl" id="ENSSLUT00000024057.1">
    <property type="protein sequence ID" value="ENSSLUP00000023290.1"/>
    <property type="gene ID" value="ENSSLUG00000010690.1"/>
</dbReference>
<dbReference type="GO" id="GO:0030500">
    <property type="term" value="P:regulation of bone mineralization"/>
    <property type="evidence" value="ECO:0007669"/>
    <property type="project" value="TreeGrafter"/>
</dbReference>
<dbReference type="Pfam" id="PF05782">
    <property type="entry name" value="ECM1"/>
    <property type="match status" value="2"/>
</dbReference>
<dbReference type="InterPro" id="IPR020858">
    <property type="entry name" value="Serum_albumin-like"/>
</dbReference>
<reference evidence="6" key="2">
    <citation type="submission" date="2025-09" db="UniProtKB">
        <authorList>
            <consortium name="Ensembl"/>
        </authorList>
    </citation>
    <scope>IDENTIFICATION</scope>
</reference>
<keyword evidence="5" id="KW-0732">Signal</keyword>
<dbReference type="SUPFAM" id="SSF48552">
    <property type="entry name" value="Serum albumin-like"/>
    <property type="match status" value="2"/>
</dbReference>
<dbReference type="KEGG" id="sluc:116049526"/>
<gene>
    <name evidence="6" type="primary">LOC116049526</name>
</gene>
<dbReference type="GO" id="GO:0007165">
    <property type="term" value="P:signal transduction"/>
    <property type="evidence" value="ECO:0007669"/>
    <property type="project" value="InterPro"/>
</dbReference>
<dbReference type="PANTHER" id="PTHR16776">
    <property type="entry name" value="EXTRACELLULAR MATRIX PROTEIN 1"/>
    <property type="match status" value="1"/>
</dbReference>
<dbReference type="OrthoDB" id="9889855at2759"/>
<sequence length="479" mass="54264">MGSSGALVCSAAFVLVLLSSASNDEHNWEQREITFDIDKIVQEMQEPDYLFQKEADLTDLIDPKGASRPGVLTPRGSRPSFRPGSFSGPPSLNYPVQFPLGRPTADNLQAICLHGDHRPRYPGSYFPSSGFGQLVRRANAVNMAESWFSMCCKGNQTWDREVTLCCATQAWELSVQSFCEEDSSVKDRLYYCCRLRDMDRLNCFHNDAPNPNYEATEELPVPPLSSTTNFNFDSNTCQRTVHLYSARAIRRKEKKINIHFPPGRPTADVIESLCRNQKLRPIYKANCLSGEGYQWVVRQAKAINRIEKGFKQCCKKKQDVLNCADLKWRDELNKYCVGENSGNLHSLCCSGELANERYSCFQDISPDPYYNRTSVAEELSLNKLCDYHKIIKNKFPVGFPLKSFIGQCCHRPFDIDVTICFEQSLDQMSETCSSRKASPPAVRRCCRMSSPQQCISKILMDAITKATVFSQKKKRCPLA</sequence>
<feature type="chain" id="PRO_5034329452" evidence="5">
    <location>
        <begin position="22"/>
        <end position="479"/>
    </location>
</feature>
<dbReference type="GeneTree" id="ENSGT00390000006215"/>
<feature type="compositionally biased region" description="Low complexity" evidence="4">
    <location>
        <begin position="74"/>
        <end position="89"/>
    </location>
</feature>
<organism evidence="6 7">
    <name type="scientific">Sander lucioperca</name>
    <name type="common">Pike-perch</name>
    <name type="synonym">Perca lucioperca</name>
    <dbReference type="NCBI Taxonomy" id="283035"/>
    <lineage>
        <taxon>Eukaryota</taxon>
        <taxon>Metazoa</taxon>
        <taxon>Chordata</taxon>
        <taxon>Craniata</taxon>
        <taxon>Vertebrata</taxon>
        <taxon>Euteleostomi</taxon>
        <taxon>Actinopterygii</taxon>
        <taxon>Neopterygii</taxon>
        <taxon>Teleostei</taxon>
        <taxon>Neoteleostei</taxon>
        <taxon>Acanthomorphata</taxon>
        <taxon>Eupercaria</taxon>
        <taxon>Perciformes</taxon>
        <taxon>Percoidei</taxon>
        <taxon>Percidae</taxon>
        <taxon>Luciopercinae</taxon>
        <taxon>Sander</taxon>
    </lineage>
</organism>
<feature type="signal peptide" evidence="5">
    <location>
        <begin position="1"/>
        <end position="21"/>
    </location>
</feature>
<dbReference type="AlphaFoldDB" id="A0A8C9YIW0"/>
<evidence type="ECO:0000256" key="2">
    <source>
        <dbReference type="ARBA" id="ARBA00022525"/>
    </source>
</evidence>
<dbReference type="GO" id="GO:0005615">
    <property type="term" value="C:extracellular space"/>
    <property type="evidence" value="ECO:0007669"/>
    <property type="project" value="InterPro"/>
</dbReference>